<dbReference type="PANTHER" id="PTHR30250:SF11">
    <property type="entry name" value="O-ANTIGEN TRANSPORTER-RELATED"/>
    <property type="match status" value="1"/>
</dbReference>
<dbReference type="STRING" id="1346286.SAMN05444362_11093"/>
<dbReference type="InterPro" id="IPR002797">
    <property type="entry name" value="Polysacc_synth"/>
</dbReference>
<dbReference type="OrthoDB" id="9769862at2"/>
<dbReference type="InterPro" id="IPR050833">
    <property type="entry name" value="Poly_Biosynth_Transport"/>
</dbReference>
<evidence type="ECO:0000256" key="6">
    <source>
        <dbReference type="SAM" id="Phobius"/>
    </source>
</evidence>
<feature type="transmembrane region" description="Helical" evidence="6">
    <location>
        <begin position="185"/>
        <end position="203"/>
    </location>
</feature>
<evidence type="ECO:0000313" key="8">
    <source>
        <dbReference type="Proteomes" id="UP000184480"/>
    </source>
</evidence>
<feature type="transmembrane region" description="Helical" evidence="6">
    <location>
        <begin position="259"/>
        <end position="278"/>
    </location>
</feature>
<dbReference type="InterPro" id="IPR044550">
    <property type="entry name" value="WzxE"/>
</dbReference>
<feature type="transmembrane region" description="Helical" evidence="6">
    <location>
        <begin position="346"/>
        <end position="366"/>
    </location>
</feature>
<sequence>MQKSDNSYKQIIRSTSIFGGSQVITILIGIARNKLIALLLGAAGTGLISVYQSILDTIKSITGFGIETSGVREVAKSAEEQEKTELYKTISTVDTWSLILAGLSAIVCILCAYPIGLWLFDNTEHTLKIAILSVSLFFMVLAAGQTVILQGLRQIGYMVKSAIIWNLTGLIAAIPLYYYWRAEGIIPVFIVVSIGMFYSAYYYRRRLNIPKIKLSFGEVKARGVEMLRLGFFIASAAIPTMVGYFIIRAFLTNNIGLESVGLYQAAWSITNVYLSMILKSMGSDFYPRLCSVIENKEGSRKLINEQTYIVLILCVPAILILLLVSKLALALLYSSEFTGAASVLNWQILGTFAKLLSWPLGFILLAKGKGAIYFATEMLYLLVYLGSTYLLYPYFGFDAVGIAYLLGYVIYLPVVFVIGKKLTGFKWASENLTFGIFSFILVLLAFVIVQYKPEYSIIAVVPMLVLSATVSFIKLNKVFPLKSVRNKLNKNKK</sequence>
<dbReference type="Proteomes" id="UP000184480">
    <property type="component" value="Unassembled WGS sequence"/>
</dbReference>
<dbReference type="RefSeq" id="WP_062183694.1">
    <property type="nucleotide sequence ID" value="NZ_BBXL01000022.1"/>
</dbReference>
<feature type="transmembrane region" description="Helical" evidence="6">
    <location>
        <begin position="98"/>
        <end position="120"/>
    </location>
</feature>
<dbReference type="GO" id="GO:0009246">
    <property type="term" value="P:enterobacterial common antigen biosynthetic process"/>
    <property type="evidence" value="ECO:0007669"/>
    <property type="project" value="InterPro"/>
</dbReference>
<accession>A0A1M5EPA4</accession>
<evidence type="ECO:0000256" key="1">
    <source>
        <dbReference type="ARBA" id="ARBA00004651"/>
    </source>
</evidence>
<keyword evidence="5 6" id="KW-0472">Membrane</keyword>
<keyword evidence="8" id="KW-1185">Reference proteome</keyword>
<dbReference type="AlphaFoldDB" id="A0A1M5EPA4"/>
<feature type="transmembrane region" description="Helical" evidence="6">
    <location>
        <begin position="401"/>
        <end position="419"/>
    </location>
</feature>
<feature type="transmembrane region" description="Helical" evidence="6">
    <location>
        <begin position="431"/>
        <end position="449"/>
    </location>
</feature>
<evidence type="ECO:0000256" key="3">
    <source>
        <dbReference type="ARBA" id="ARBA00022692"/>
    </source>
</evidence>
<evidence type="ECO:0000256" key="5">
    <source>
        <dbReference type="ARBA" id="ARBA00023136"/>
    </source>
</evidence>
<dbReference type="EMBL" id="FQUC01000010">
    <property type="protein sequence ID" value="SHF80862.1"/>
    <property type="molecule type" value="Genomic_DNA"/>
</dbReference>
<evidence type="ECO:0000313" key="7">
    <source>
        <dbReference type="EMBL" id="SHF80862.1"/>
    </source>
</evidence>
<dbReference type="GO" id="GO:0005886">
    <property type="term" value="C:plasma membrane"/>
    <property type="evidence" value="ECO:0007669"/>
    <property type="project" value="UniProtKB-SubCell"/>
</dbReference>
<dbReference type="CDD" id="cd13125">
    <property type="entry name" value="MATE_like_10"/>
    <property type="match status" value="1"/>
</dbReference>
<feature type="transmembrane region" description="Helical" evidence="6">
    <location>
        <begin position="12"/>
        <end position="30"/>
    </location>
</feature>
<feature type="transmembrane region" description="Helical" evidence="6">
    <location>
        <begin position="126"/>
        <end position="149"/>
    </location>
</feature>
<keyword evidence="4 6" id="KW-1133">Transmembrane helix</keyword>
<feature type="transmembrane region" description="Helical" evidence="6">
    <location>
        <begin position="378"/>
        <end position="395"/>
    </location>
</feature>
<feature type="transmembrane region" description="Helical" evidence="6">
    <location>
        <begin position="308"/>
        <end position="334"/>
    </location>
</feature>
<evidence type="ECO:0000256" key="4">
    <source>
        <dbReference type="ARBA" id="ARBA00022989"/>
    </source>
</evidence>
<dbReference type="Pfam" id="PF01943">
    <property type="entry name" value="Polysacc_synt"/>
    <property type="match status" value="1"/>
</dbReference>
<keyword evidence="3 6" id="KW-0812">Transmembrane</keyword>
<feature type="transmembrane region" description="Helical" evidence="6">
    <location>
        <begin position="36"/>
        <end position="54"/>
    </location>
</feature>
<feature type="transmembrane region" description="Helical" evidence="6">
    <location>
        <begin position="455"/>
        <end position="475"/>
    </location>
</feature>
<protein>
    <submittedName>
        <fullName evidence="7">Polysaccharide transporter, PST family</fullName>
    </submittedName>
</protein>
<organism evidence="7 8">
    <name type="scientific">Dysgonomonas macrotermitis</name>
    <dbReference type="NCBI Taxonomy" id="1346286"/>
    <lineage>
        <taxon>Bacteria</taxon>
        <taxon>Pseudomonadati</taxon>
        <taxon>Bacteroidota</taxon>
        <taxon>Bacteroidia</taxon>
        <taxon>Bacteroidales</taxon>
        <taxon>Dysgonomonadaceae</taxon>
        <taxon>Dysgonomonas</taxon>
    </lineage>
</organism>
<name>A0A1M5EPA4_9BACT</name>
<keyword evidence="2" id="KW-1003">Cell membrane</keyword>
<dbReference type="PANTHER" id="PTHR30250">
    <property type="entry name" value="PST FAMILY PREDICTED COLANIC ACID TRANSPORTER"/>
    <property type="match status" value="1"/>
</dbReference>
<feature type="transmembrane region" description="Helical" evidence="6">
    <location>
        <begin position="229"/>
        <end position="247"/>
    </location>
</feature>
<reference evidence="8" key="1">
    <citation type="submission" date="2016-11" db="EMBL/GenBank/DDBJ databases">
        <authorList>
            <person name="Varghese N."/>
            <person name="Submissions S."/>
        </authorList>
    </citation>
    <scope>NUCLEOTIDE SEQUENCE [LARGE SCALE GENOMIC DNA]</scope>
    <source>
        <strain evidence="8">DSM 27370</strain>
    </source>
</reference>
<evidence type="ECO:0000256" key="2">
    <source>
        <dbReference type="ARBA" id="ARBA00022475"/>
    </source>
</evidence>
<feature type="transmembrane region" description="Helical" evidence="6">
    <location>
        <begin position="161"/>
        <end position="179"/>
    </location>
</feature>
<gene>
    <name evidence="7" type="ORF">SAMN05444362_11093</name>
</gene>
<proteinExistence type="predicted"/>
<comment type="subcellular location">
    <subcellularLocation>
        <location evidence="1">Cell membrane</location>
        <topology evidence="1">Multi-pass membrane protein</topology>
    </subcellularLocation>
</comment>